<dbReference type="SUPFAM" id="SSF53686">
    <property type="entry name" value="Tryptophan synthase beta subunit-like PLP-dependent enzymes"/>
    <property type="match status" value="1"/>
</dbReference>
<organism evidence="5 6">
    <name type="scientific">Paraglaciecola agarilytica NO2</name>
    <dbReference type="NCBI Taxonomy" id="1125747"/>
    <lineage>
        <taxon>Bacteria</taxon>
        <taxon>Pseudomonadati</taxon>
        <taxon>Pseudomonadota</taxon>
        <taxon>Gammaproteobacteria</taxon>
        <taxon>Alteromonadales</taxon>
        <taxon>Alteromonadaceae</taxon>
        <taxon>Paraglaciecola</taxon>
    </lineage>
</organism>
<gene>
    <name evidence="5" type="primary">acdS</name>
    <name evidence="5" type="ORF">GAGA_2548</name>
</gene>
<evidence type="ECO:0000259" key="4">
    <source>
        <dbReference type="Pfam" id="PF00291"/>
    </source>
</evidence>
<dbReference type="InterPro" id="IPR001926">
    <property type="entry name" value="TrpB-like_PALP"/>
</dbReference>
<dbReference type="RefSeq" id="WP_008304180.1">
    <property type="nucleotide sequence ID" value="NZ_BAEK01000038.1"/>
</dbReference>
<evidence type="ECO:0000256" key="2">
    <source>
        <dbReference type="ARBA" id="ARBA00008639"/>
    </source>
</evidence>
<dbReference type="PIRSF" id="PIRSF006278">
    <property type="entry name" value="ACCD_DCysDesulf"/>
    <property type="match status" value="1"/>
</dbReference>
<evidence type="ECO:0000256" key="3">
    <source>
        <dbReference type="ARBA" id="ARBA00022898"/>
    </source>
</evidence>
<keyword evidence="6" id="KW-1185">Reference proteome</keyword>
<accession>A0ABQ0I7X5</accession>
<evidence type="ECO:0000313" key="6">
    <source>
        <dbReference type="Proteomes" id="UP000008372"/>
    </source>
</evidence>
<dbReference type="Gene3D" id="3.40.50.1100">
    <property type="match status" value="2"/>
</dbReference>
<reference evidence="5 6" key="1">
    <citation type="journal article" date="2014" name="Environ. Microbiol.">
        <title>Comparative genomics of the marine bacterial genus Glaciecola reveals the high degree of genomic diversity and genomic characteristic for cold adaptation.</title>
        <authorList>
            <person name="Qin Q.L."/>
            <person name="Xie B.B."/>
            <person name="Yu Y."/>
            <person name="Shu Y.L."/>
            <person name="Rong J.C."/>
            <person name="Zhang Y.J."/>
            <person name="Zhao D.L."/>
            <person name="Chen X.L."/>
            <person name="Zhang X.Y."/>
            <person name="Chen B."/>
            <person name="Zhou B.C."/>
            <person name="Zhang Y.Z."/>
        </authorList>
    </citation>
    <scope>NUCLEOTIDE SEQUENCE [LARGE SCALE GENOMIC DNA]</scope>
    <source>
        <strain evidence="5 6">NO2</strain>
    </source>
</reference>
<dbReference type="Proteomes" id="UP000008372">
    <property type="component" value="Unassembled WGS sequence"/>
</dbReference>
<sequence>MIDKYALRDLHSRLEKLPRASLALLPTPIQTLKRFGASLGGPELWMKRDDLSGLEGGGNKTRKLEFIVGDALLQGADMLVTVGAIQSNHTRQTAAAAAKAGLKCALLHCAWTKDASATYRQVGNILLSHVMGAELYVDETERPIEDQGPLEEFMAHLRQQGHKPYLIPGGASEHPLGSMGYINCAAELAIQMAETGQVFDYLVHCTGSSSTQAGLIAGFAALDIKTKIIGISDDNETEIKKSRVELLANNALRELGLDVRVQPNSIEIIPANTNAYGIADTEITDAIQLFASTEGLIADPVYEGRAIRGLLNLSAEGRFEKDAKILLMHLGGSPAIHAYAEKFGAIQLHPFTV</sequence>
<comment type="caution">
    <text evidence="5">The sequence shown here is derived from an EMBL/GenBank/DDBJ whole genome shotgun (WGS) entry which is preliminary data.</text>
</comment>
<feature type="domain" description="Tryptophan synthase beta chain-like PALP" evidence="4">
    <location>
        <begin position="22"/>
        <end position="331"/>
    </location>
</feature>
<dbReference type="InterPro" id="IPR027278">
    <property type="entry name" value="ACCD_DCysDesulf"/>
</dbReference>
<comment type="similarity">
    <text evidence="2">Belongs to the ACC deaminase/D-cysteine desulfhydrase family.</text>
</comment>
<protein>
    <submittedName>
        <fullName evidence="5">1-aminocyclopropane-1-carboxylate deaminase</fullName>
    </submittedName>
</protein>
<dbReference type="Pfam" id="PF00291">
    <property type="entry name" value="PALP"/>
    <property type="match status" value="1"/>
</dbReference>
<keyword evidence="3" id="KW-0663">Pyridoxal phosphate</keyword>
<proteinExistence type="inferred from homology"/>
<evidence type="ECO:0000313" key="5">
    <source>
        <dbReference type="EMBL" id="GAC05395.1"/>
    </source>
</evidence>
<dbReference type="EMBL" id="BAEK01000038">
    <property type="protein sequence ID" value="GAC05395.1"/>
    <property type="molecule type" value="Genomic_DNA"/>
</dbReference>
<evidence type="ECO:0000256" key="1">
    <source>
        <dbReference type="ARBA" id="ARBA00001933"/>
    </source>
</evidence>
<dbReference type="PANTHER" id="PTHR43780">
    <property type="entry name" value="1-AMINOCYCLOPROPANE-1-CARBOXYLATE DEAMINASE-RELATED"/>
    <property type="match status" value="1"/>
</dbReference>
<dbReference type="InterPro" id="IPR036052">
    <property type="entry name" value="TrpB-like_PALP_sf"/>
</dbReference>
<dbReference type="PANTHER" id="PTHR43780:SF2">
    <property type="entry name" value="1-AMINOCYCLOPROPANE-1-CARBOXYLATE DEAMINASE-RELATED"/>
    <property type="match status" value="1"/>
</dbReference>
<name>A0ABQ0I7X5_9ALTE</name>
<comment type="cofactor">
    <cofactor evidence="1">
        <name>pyridoxal 5'-phosphate</name>
        <dbReference type="ChEBI" id="CHEBI:597326"/>
    </cofactor>
</comment>